<evidence type="ECO:0000259" key="2">
    <source>
        <dbReference type="Pfam" id="PF01590"/>
    </source>
</evidence>
<feature type="transmembrane region" description="Helical" evidence="1">
    <location>
        <begin position="6"/>
        <end position="23"/>
    </location>
</feature>
<organism evidence="3 4">
    <name type="scientific">Candidatus Blackburnbacteria bacterium RIFCSPLOWO2_01_FULL_40_20</name>
    <dbReference type="NCBI Taxonomy" id="1797519"/>
    <lineage>
        <taxon>Bacteria</taxon>
        <taxon>Candidatus Blackburniibacteriota</taxon>
    </lineage>
</organism>
<dbReference type="Gene3D" id="3.30.450.40">
    <property type="match status" value="1"/>
</dbReference>
<feature type="domain" description="GAF" evidence="2">
    <location>
        <begin position="65"/>
        <end position="200"/>
    </location>
</feature>
<comment type="caution">
    <text evidence="3">The sequence shown here is derived from an EMBL/GenBank/DDBJ whole genome shotgun (WGS) entry which is preliminary data.</text>
</comment>
<dbReference type="SUPFAM" id="SSF55781">
    <property type="entry name" value="GAF domain-like"/>
    <property type="match status" value="1"/>
</dbReference>
<sequence>MVEYFPYLLFLFIPIVIFQVRRLRSLLLKKRKACIVINKRLSEIKYLDLLTSDAANKKRLAQDSFNLYLDRLKEIVGWDYHSMFMLDESTQTLKARFTGYLPDWYIEQFSKKVFVKNGDASVGRATATKQPVIINTVANDPRFKSVSAVSKQISYKSLTCSPVTGRLKTYGGFVTYSNFENIFKVHDVQFLLMCGQFFGAIIENKLISLYLEQKQTVDTSQKTNYL</sequence>
<evidence type="ECO:0000313" key="4">
    <source>
        <dbReference type="Proteomes" id="UP000178659"/>
    </source>
</evidence>
<dbReference type="EMBL" id="MHCC01000018">
    <property type="protein sequence ID" value="OGY13237.1"/>
    <property type="molecule type" value="Genomic_DNA"/>
</dbReference>
<proteinExistence type="predicted"/>
<dbReference type="InterPro" id="IPR029016">
    <property type="entry name" value="GAF-like_dom_sf"/>
</dbReference>
<keyword evidence="1" id="KW-1133">Transmembrane helix</keyword>
<accession>A0A1G1VD45</accession>
<protein>
    <recommendedName>
        <fullName evidence="2">GAF domain-containing protein</fullName>
    </recommendedName>
</protein>
<keyword evidence="1" id="KW-0812">Transmembrane</keyword>
<dbReference type="Pfam" id="PF01590">
    <property type="entry name" value="GAF"/>
    <property type="match status" value="1"/>
</dbReference>
<gene>
    <name evidence="3" type="ORF">A3A77_01550</name>
</gene>
<evidence type="ECO:0000313" key="3">
    <source>
        <dbReference type="EMBL" id="OGY13237.1"/>
    </source>
</evidence>
<reference evidence="3 4" key="1">
    <citation type="journal article" date="2016" name="Nat. Commun.">
        <title>Thousands of microbial genomes shed light on interconnected biogeochemical processes in an aquifer system.</title>
        <authorList>
            <person name="Anantharaman K."/>
            <person name="Brown C.T."/>
            <person name="Hug L.A."/>
            <person name="Sharon I."/>
            <person name="Castelle C.J."/>
            <person name="Probst A.J."/>
            <person name="Thomas B.C."/>
            <person name="Singh A."/>
            <person name="Wilkins M.J."/>
            <person name="Karaoz U."/>
            <person name="Brodie E.L."/>
            <person name="Williams K.H."/>
            <person name="Hubbard S.S."/>
            <person name="Banfield J.F."/>
        </authorList>
    </citation>
    <scope>NUCLEOTIDE SEQUENCE [LARGE SCALE GENOMIC DNA]</scope>
</reference>
<keyword evidence="1" id="KW-0472">Membrane</keyword>
<dbReference type="Proteomes" id="UP000178659">
    <property type="component" value="Unassembled WGS sequence"/>
</dbReference>
<name>A0A1G1VD45_9BACT</name>
<dbReference type="AlphaFoldDB" id="A0A1G1VD45"/>
<evidence type="ECO:0000256" key="1">
    <source>
        <dbReference type="SAM" id="Phobius"/>
    </source>
</evidence>
<dbReference type="InterPro" id="IPR003018">
    <property type="entry name" value="GAF"/>
</dbReference>